<name>A0A5C3N5T1_9AGAM</name>
<keyword evidence="2" id="KW-1185">Reference proteome</keyword>
<dbReference type="EMBL" id="ML213509">
    <property type="protein sequence ID" value="TFK52207.1"/>
    <property type="molecule type" value="Genomic_DNA"/>
</dbReference>
<dbReference type="Proteomes" id="UP000305948">
    <property type="component" value="Unassembled WGS sequence"/>
</dbReference>
<dbReference type="OrthoDB" id="2750929at2759"/>
<accession>A0A5C3N5T1</accession>
<protein>
    <submittedName>
        <fullName evidence="1">Uncharacterized protein</fullName>
    </submittedName>
</protein>
<organism evidence="1 2">
    <name type="scientific">Heliocybe sulcata</name>
    <dbReference type="NCBI Taxonomy" id="5364"/>
    <lineage>
        <taxon>Eukaryota</taxon>
        <taxon>Fungi</taxon>
        <taxon>Dikarya</taxon>
        <taxon>Basidiomycota</taxon>
        <taxon>Agaricomycotina</taxon>
        <taxon>Agaricomycetes</taxon>
        <taxon>Gloeophyllales</taxon>
        <taxon>Gloeophyllaceae</taxon>
        <taxon>Heliocybe</taxon>
    </lineage>
</organism>
<proteinExistence type="predicted"/>
<evidence type="ECO:0000313" key="1">
    <source>
        <dbReference type="EMBL" id="TFK52207.1"/>
    </source>
</evidence>
<reference evidence="1 2" key="1">
    <citation type="journal article" date="2019" name="Nat. Ecol. Evol.">
        <title>Megaphylogeny resolves global patterns of mushroom evolution.</title>
        <authorList>
            <person name="Varga T."/>
            <person name="Krizsan K."/>
            <person name="Foldi C."/>
            <person name="Dima B."/>
            <person name="Sanchez-Garcia M."/>
            <person name="Sanchez-Ramirez S."/>
            <person name="Szollosi G.J."/>
            <person name="Szarkandi J.G."/>
            <person name="Papp V."/>
            <person name="Albert L."/>
            <person name="Andreopoulos W."/>
            <person name="Angelini C."/>
            <person name="Antonin V."/>
            <person name="Barry K.W."/>
            <person name="Bougher N.L."/>
            <person name="Buchanan P."/>
            <person name="Buyck B."/>
            <person name="Bense V."/>
            <person name="Catcheside P."/>
            <person name="Chovatia M."/>
            <person name="Cooper J."/>
            <person name="Damon W."/>
            <person name="Desjardin D."/>
            <person name="Finy P."/>
            <person name="Geml J."/>
            <person name="Haridas S."/>
            <person name="Hughes K."/>
            <person name="Justo A."/>
            <person name="Karasinski D."/>
            <person name="Kautmanova I."/>
            <person name="Kiss B."/>
            <person name="Kocsube S."/>
            <person name="Kotiranta H."/>
            <person name="LaButti K.M."/>
            <person name="Lechner B.E."/>
            <person name="Liimatainen K."/>
            <person name="Lipzen A."/>
            <person name="Lukacs Z."/>
            <person name="Mihaltcheva S."/>
            <person name="Morgado L.N."/>
            <person name="Niskanen T."/>
            <person name="Noordeloos M.E."/>
            <person name="Ohm R.A."/>
            <person name="Ortiz-Santana B."/>
            <person name="Ovrebo C."/>
            <person name="Racz N."/>
            <person name="Riley R."/>
            <person name="Savchenko A."/>
            <person name="Shiryaev A."/>
            <person name="Soop K."/>
            <person name="Spirin V."/>
            <person name="Szebenyi C."/>
            <person name="Tomsovsky M."/>
            <person name="Tulloss R.E."/>
            <person name="Uehling J."/>
            <person name="Grigoriev I.V."/>
            <person name="Vagvolgyi C."/>
            <person name="Papp T."/>
            <person name="Martin F.M."/>
            <person name="Miettinen O."/>
            <person name="Hibbett D.S."/>
            <person name="Nagy L.G."/>
        </authorList>
    </citation>
    <scope>NUCLEOTIDE SEQUENCE [LARGE SCALE GENOMIC DNA]</scope>
    <source>
        <strain evidence="1 2">OMC1185</strain>
    </source>
</reference>
<evidence type="ECO:0000313" key="2">
    <source>
        <dbReference type="Proteomes" id="UP000305948"/>
    </source>
</evidence>
<dbReference type="AlphaFoldDB" id="A0A5C3N5T1"/>
<gene>
    <name evidence="1" type="ORF">OE88DRAFT_1657322</name>
</gene>
<sequence length="399" mass="44790">MVFVNSIISSSRVALRHWRDVRNRKISLVHVAGCQNRPSPYFPSTYNTFVQQRCVSAAKVLLYQDKHPLPQSDLPATAAAGRHTRSAMLLHTLNQTRLAEEDFVDLTGREWRTVRFPLAPEHPGVSLHYWRPGGRGCIPFPEDSHGFFYWHLDPDAPLVSGQLRFHTTTTSDPATFPNGRDLQLPDGRAWNISLFEIARGSRYSGLRAHLLSEKLVMDKVLDTAMKISAPCGTVFFRPSTGSLLIWKFGQTFLVDFGSKAVSPWVIGSSAAERLHLQCLFSVWVAESGSTGIVKRVVYAPYTGRALIQFERSTLPEHKGTRTVVLRIVKIIEMTKSPASDDVSWMPEPQEGGLVMKRVQKRSWVPWSVDVDRPQRGSGSTAKALTILFDNEADQARRAR</sequence>